<dbReference type="Proteomes" id="UP000054166">
    <property type="component" value="Unassembled WGS sequence"/>
</dbReference>
<sequence length="238" mass="26099">MADGGCSSAEWDWFQGAERFQNANLALETCCFRKQLSQNDSEPSWVSADLVADIDPMPPYCEDIPSRDIPSFPGFSPPSHHIPYLPSDPSSYAPPYPISPSDPVTSIICYSCHVHLDHFHVEFTSGPVHINSLVQGEDWDGPLLVLHWVAVNSLEIVGEVEDLMLIEGVRRLRQYPAAPDSTVFLARARPIEELPPPGTLFDTPISSSPSPSPSSSPNSLIRLIPNILVAFVSHCSLV</sequence>
<reference evidence="1 2" key="1">
    <citation type="submission" date="2014-04" db="EMBL/GenBank/DDBJ databases">
        <authorList>
            <consortium name="DOE Joint Genome Institute"/>
            <person name="Kuo A."/>
            <person name="Tarkka M."/>
            <person name="Buscot F."/>
            <person name="Kohler A."/>
            <person name="Nagy L.G."/>
            <person name="Floudas D."/>
            <person name="Copeland A."/>
            <person name="Barry K.W."/>
            <person name="Cichocki N."/>
            <person name="Veneault-Fourrey C."/>
            <person name="LaButti K."/>
            <person name="Lindquist E.A."/>
            <person name="Lipzen A."/>
            <person name="Lundell T."/>
            <person name="Morin E."/>
            <person name="Murat C."/>
            <person name="Sun H."/>
            <person name="Tunlid A."/>
            <person name="Henrissat B."/>
            <person name="Grigoriev I.V."/>
            <person name="Hibbett D.S."/>
            <person name="Martin F."/>
            <person name="Nordberg H.P."/>
            <person name="Cantor M.N."/>
            <person name="Hua S.X."/>
        </authorList>
    </citation>
    <scope>NUCLEOTIDE SEQUENCE [LARGE SCALE GENOMIC DNA]</scope>
    <source>
        <strain evidence="1 2">F 1598</strain>
    </source>
</reference>
<evidence type="ECO:0000313" key="2">
    <source>
        <dbReference type="Proteomes" id="UP000054166"/>
    </source>
</evidence>
<organism evidence="1 2">
    <name type="scientific">Piloderma croceum (strain F 1598)</name>
    <dbReference type="NCBI Taxonomy" id="765440"/>
    <lineage>
        <taxon>Eukaryota</taxon>
        <taxon>Fungi</taxon>
        <taxon>Dikarya</taxon>
        <taxon>Basidiomycota</taxon>
        <taxon>Agaricomycotina</taxon>
        <taxon>Agaricomycetes</taxon>
        <taxon>Agaricomycetidae</taxon>
        <taxon>Atheliales</taxon>
        <taxon>Atheliaceae</taxon>
        <taxon>Piloderma</taxon>
    </lineage>
</organism>
<protein>
    <submittedName>
        <fullName evidence="1">Uncharacterized protein</fullName>
    </submittedName>
</protein>
<gene>
    <name evidence="1" type="ORF">PILCRDRAFT_14063</name>
</gene>
<dbReference type="HOGENOM" id="CLU_1175813_0_0_1"/>
<reference evidence="2" key="2">
    <citation type="submission" date="2015-01" db="EMBL/GenBank/DDBJ databases">
        <title>Evolutionary Origins and Diversification of the Mycorrhizal Mutualists.</title>
        <authorList>
            <consortium name="DOE Joint Genome Institute"/>
            <consortium name="Mycorrhizal Genomics Consortium"/>
            <person name="Kohler A."/>
            <person name="Kuo A."/>
            <person name="Nagy L.G."/>
            <person name="Floudas D."/>
            <person name="Copeland A."/>
            <person name="Barry K.W."/>
            <person name="Cichocki N."/>
            <person name="Veneault-Fourrey C."/>
            <person name="LaButti K."/>
            <person name="Lindquist E.A."/>
            <person name="Lipzen A."/>
            <person name="Lundell T."/>
            <person name="Morin E."/>
            <person name="Murat C."/>
            <person name="Riley R."/>
            <person name="Ohm R."/>
            <person name="Sun H."/>
            <person name="Tunlid A."/>
            <person name="Henrissat B."/>
            <person name="Grigoriev I.V."/>
            <person name="Hibbett D.S."/>
            <person name="Martin F."/>
        </authorList>
    </citation>
    <scope>NUCLEOTIDE SEQUENCE [LARGE SCALE GENOMIC DNA]</scope>
    <source>
        <strain evidence="2">F 1598</strain>
    </source>
</reference>
<evidence type="ECO:0000313" key="1">
    <source>
        <dbReference type="EMBL" id="KIM74894.1"/>
    </source>
</evidence>
<proteinExistence type="predicted"/>
<name>A0A0C3F4C3_PILCF</name>
<dbReference type="InParanoid" id="A0A0C3F4C3"/>
<accession>A0A0C3F4C3</accession>
<dbReference type="EMBL" id="KN833054">
    <property type="protein sequence ID" value="KIM74894.1"/>
    <property type="molecule type" value="Genomic_DNA"/>
</dbReference>
<dbReference type="AlphaFoldDB" id="A0A0C3F4C3"/>
<keyword evidence="2" id="KW-1185">Reference proteome</keyword>